<accession>A0A9W9TDC3</accession>
<dbReference type="EMBL" id="JAPQKR010000004">
    <property type="protein sequence ID" value="KAJ5218269.1"/>
    <property type="molecule type" value="Genomic_DNA"/>
</dbReference>
<sequence length="302" mass="33268">MSTARAIRQVFLAVEQAEGAGARVRRSIGTAKLRNFSPFLMLDHFTIGKGAGFPDHPHRGQETITYLLSGGVDHEDFAGNKGTIGPGDLQFMTAGRGIMHAEMPHENEDGSPNVGMQLWVDLPQKLKMCEPRYRDLRATEIPIAKVDDGRVTVKVISGQSHGVDSVRDLAYTPVWIFDITIKPGGRISQALPQGWNAFAYTLSGDTIFGSNDSSRVVKEFHNVVFEQAGDLVEASVPDTADSEARFMIVAGQPLDQKVVQYGPFVLNSQEEVYQAMLDYQTASNGFERTRGWESEIGKRMGY</sequence>
<dbReference type="OrthoDB" id="198735at2759"/>
<dbReference type="SUPFAM" id="SSF51182">
    <property type="entry name" value="RmlC-like cupins"/>
    <property type="match status" value="1"/>
</dbReference>
<feature type="domain" description="Pirin N-terminal" evidence="4">
    <location>
        <begin position="22"/>
        <end position="120"/>
    </location>
</feature>
<dbReference type="CDD" id="cd02909">
    <property type="entry name" value="cupin_pirin_N"/>
    <property type="match status" value="1"/>
</dbReference>
<dbReference type="GO" id="GO:0046872">
    <property type="term" value="F:metal ion binding"/>
    <property type="evidence" value="ECO:0007669"/>
    <property type="project" value="UniProtKB-KW"/>
</dbReference>
<feature type="binding site" evidence="2">
    <location>
        <position position="102"/>
    </location>
    <ligand>
        <name>Fe cation</name>
        <dbReference type="ChEBI" id="CHEBI:24875"/>
    </ligand>
</feature>
<evidence type="ECO:0000256" key="1">
    <source>
        <dbReference type="ARBA" id="ARBA00008416"/>
    </source>
</evidence>
<dbReference type="InterPro" id="IPR014710">
    <property type="entry name" value="RmlC-like_jellyroll"/>
</dbReference>
<dbReference type="CDD" id="cd02247">
    <property type="entry name" value="cupin_pirin_C"/>
    <property type="match status" value="1"/>
</dbReference>
<dbReference type="Proteomes" id="UP001150904">
    <property type="component" value="Unassembled WGS sequence"/>
</dbReference>
<dbReference type="AlphaFoldDB" id="A0A9W9TDC3"/>
<dbReference type="PANTHER" id="PTHR13903:SF8">
    <property type="entry name" value="PIRIN"/>
    <property type="match status" value="1"/>
</dbReference>
<feature type="binding site" evidence="2">
    <location>
        <position position="100"/>
    </location>
    <ligand>
        <name>Fe cation</name>
        <dbReference type="ChEBI" id="CHEBI:24875"/>
    </ligand>
</feature>
<feature type="binding site" evidence="2">
    <location>
        <position position="56"/>
    </location>
    <ligand>
        <name>Fe cation</name>
        <dbReference type="ChEBI" id="CHEBI:24875"/>
    </ligand>
</feature>
<gene>
    <name evidence="6" type="ORF">N7498_000368</name>
</gene>
<evidence type="ECO:0000256" key="2">
    <source>
        <dbReference type="PIRSR" id="PIRSR006232-1"/>
    </source>
</evidence>
<evidence type="ECO:0000313" key="7">
    <source>
        <dbReference type="Proteomes" id="UP001150904"/>
    </source>
</evidence>
<keyword evidence="2" id="KW-0408">Iron</keyword>
<name>A0A9W9TDC3_9EURO</name>
<evidence type="ECO:0000256" key="3">
    <source>
        <dbReference type="RuleBase" id="RU003457"/>
    </source>
</evidence>
<dbReference type="GeneID" id="83174731"/>
<dbReference type="InterPro" id="IPR012093">
    <property type="entry name" value="Pirin"/>
</dbReference>
<reference evidence="6" key="1">
    <citation type="submission" date="2022-12" db="EMBL/GenBank/DDBJ databases">
        <authorList>
            <person name="Petersen C."/>
        </authorList>
    </citation>
    <scope>NUCLEOTIDE SEQUENCE</scope>
    <source>
        <strain evidence="6">IBT 15544</strain>
    </source>
</reference>
<dbReference type="InterPro" id="IPR003829">
    <property type="entry name" value="Pirin_N_dom"/>
</dbReference>
<keyword evidence="7" id="KW-1185">Reference proteome</keyword>
<dbReference type="Pfam" id="PF05726">
    <property type="entry name" value="Pirin_C"/>
    <property type="match status" value="1"/>
</dbReference>
<comment type="caution">
    <text evidence="6">The sequence shown here is derived from an EMBL/GenBank/DDBJ whole genome shotgun (WGS) entry which is preliminary data.</text>
</comment>
<organism evidence="6 7">
    <name type="scientific">Penicillium cinerascens</name>
    <dbReference type="NCBI Taxonomy" id="70096"/>
    <lineage>
        <taxon>Eukaryota</taxon>
        <taxon>Fungi</taxon>
        <taxon>Dikarya</taxon>
        <taxon>Ascomycota</taxon>
        <taxon>Pezizomycotina</taxon>
        <taxon>Eurotiomycetes</taxon>
        <taxon>Eurotiomycetidae</taxon>
        <taxon>Eurotiales</taxon>
        <taxon>Aspergillaceae</taxon>
        <taxon>Penicillium</taxon>
    </lineage>
</organism>
<comment type="cofactor">
    <cofactor evidence="2">
        <name>Fe cation</name>
        <dbReference type="ChEBI" id="CHEBI:24875"/>
    </cofactor>
    <text evidence="2">Binds 1 Fe cation per subunit.</text>
</comment>
<dbReference type="Pfam" id="PF02678">
    <property type="entry name" value="Pirin"/>
    <property type="match status" value="1"/>
</dbReference>
<evidence type="ECO:0000259" key="4">
    <source>
        <dbReference type="Pfam" id="PF02678"/>
    </source>
</evidence>
<dbReference type="Gene3D" id="2.60.120.10">
    <property type="entry name" value="Jelly Rolls"/>
    <property type="match status" value="2"/>
</dbReference>
<keyword evidence="2" id="KW-0479">Metal-binding</keyword>
<dbReference type="InterPro" id="IPR008778">
    <property type="entry name" value="Pirin_C_dom"/>
</dbReference>
<dbReference type="InterPro" id="IPR011051">
    <property type="entry name" value="RmlC_Cupin_sf"/>
</dbReference>
<feature type="binding site" evidence="2">
    <location>
        <position position="58"/>
    </location>
    <ligand>
        <name>Fe cation</name>
        <dbReference type="ChEBI" id="CHEBI:24875"/>
    </ligand>
</feature>
<evidence type="ECO:0000259" key="5">
    <source>
        <dbReference type="Pfam" id="PF05726"/>
    </source>
</evidence>
<proteinExistence type="inferred from homology"/>
<comment type="similarity">
    <text evidence="1 3">Belongs to the pirin family.</text>
</comment>
<feature type="domain" description="Pirin C-terminal" evidence="5">
    <location>
        <begin position="177"/>
        <end position="284"/>
    </location>
</feature>
<dbReference type="PIRSF" id="PIRSF006232">
    <property type="entry name" value="Pirin"/>
    <property type="match status" value="1"/>
</dbReference>
<protein>
    <submittedName>
        <fullName evidence="6">RNA pol II transcription cofactor</fullName>
    </submittedName>
</protein>
<dbReference type="RefSeq" id="XP_058312842.1">
    <property type="nucleotide sequence ID" value="XM_058447431.1"/>
</dbReference>
<reference evidence="6" key="2">
    <citation type="journal article" date="2023" name="IMA Fungus">
        <title>Comparative genomic study of the Penicillium genus elucidates a diverse pangenome and 15 lateral gene transfer events.</title>
        <authorList>
            <person name="Petersen C."/>
            <person name="Sorensen T."/>
            <person name="Nielsen M.R."/>
            <person name="Sondergaard T.E."/>
            <person name="Sorensen J.L."/>
            <person name="Fitzpatrick D.A."/>
            <person name="Frisvad J.C."/>
            <person name="Nielsen K.L."/>
        </authorList>
    </citation>
    <scope>NUCLEOTIDE SEQUENCE</scope>
    <source>
        <strain evidence="6">IBT 15544</strain>
    </source>
</reference>
<dbReference type="PANTHER" id="PTHR13903">
    <property type="entry name" value="PIRIN-RELATED"/>
    <property type="match status" value="1"/>
</dbReference>
<evidence type="ECO:0000313" key="6">
    <source>
        <dbReference type="EMBL" id="KAJ5218269.1"/>
    </source>
</evidence>